<sequence length="129" mass="13679">MGSRHVGPDPVLSDSRTLSPKPFSFCPALPNVKPAVSPTLPKGVSEPLLGATKDRATFFPPRAGLGTATWQASSPPASSRGRAPSKPISPLLPGPEEVCNHRRPPRPGRRGSSEVPPRCRGLDRSWACL</sequence>
<evidence type="ECO:0000256" key="1">
    <source>
        <dbReference type="SAM" id="MobiDB-lite"/>
    </source>
</evidence>
<organism evidence="2">
    <name type="scientific">Macaca fascicularis</name>
    <name type="common">Crab-eating macaque</name>
    <name type="synonym">Cynomolgus monkey</name>
    <dbReference type="NCBI Taxonomy" id="9541"/>
    <lineage>
        <taxon>Eukaryota</taxon>
        <taxon>Metazoa</taxon>
        <taxon>Chordata</taxon>
        <taxon>Craniata</taxon>
        <taxon>Vertebrata</taxon>
        <taxon>Euteleostomi</taxon>
        <taxon>Mammalia</taxon>
        <taxon>Eutheria</taxon>
        <taxon>Euarchontoglires</taxon>
        <taxon>Primates</taxon>
        <taxon>Haplorrhini</taxon>
        <taxon>Catarrhini</taxon>
        <taxon>Cercopithecidae</taxon>
        <taxon>Cercopithecinae</taxon>
        <taxon>Macaca</taxon>
    </lineage>
</organism>
<reference evidence="2" key="1">
    <citation type="journal article" date="2007" name="PLoS Biol.">
        <title>Rate of evolution in brain-expressed genes in humans and other primates.</title>
        <authorList>
            <person name="Wang H.-Y."/>
            <person name="Chien H.-C."/>
            <person name="Osada N."/>
            <person name="Hashimoto K."/>
            <person name="Sugano S."/>
            <person name="Gojobori T."/>
            <person name="Chou C.-K."/>
            <person name="Tsai S.-F."/>
            <person name="Wu C.-I."/>
            <person name="Shen C.-K.J."/>
        </authorList>
    </citation>
    <scope>NUCLEOTIDE SEQUENCE</scope>
</reference>
<accession>I7G230</accession>
<evidence type="ECO:0000313" key="2">
    <source>
        <dbReference type="EMBL" id="BAE87173.1"/>
    </source>
</evidence>
<proteinExistence type="evidence at transcript level"/>
<feature type="region of interest" description="Disordered" evidence="1">
    <location>
        <begin position="1"/>
        <end position="129"/>
    </location>
</feature>
<dbReference type="EMBL" id="AB170110">
    <property type="protein sequence ID" value="BAE87173.1"/>
    <property type="molecule type" value="mRNA"/>
</dbReference>
<feature type="compositionally biased region" description="Low complexity" evidence="1">
    <location>
        <begin position="72"/>
        <end position="85"/>
    </location>
</feature>
<dbReference type="AlphaFoldDB" id="I7G230"/>
<name>I7G230_MACFA</name>
<protein>
    <submittedName>
        <fullName evidence="2">Macaca fascicularis brain cDNA clone: QbsB-10256, similar to human G-protein signalling modulator 1 (AGS3-like, C. elegans)(GPSM1), mRNA, RefSeq: NM_015597.2</fullName>
    </submittedName>
</protein>